<organism evidence="1 2">
    <name type="scientific">Oceanobacillus piezotolerans</name>
    <dbReference type="NCBI Taxonomy" id="2448030"/>
    <lineage>
        <taxon>Bacteria</taxon>
        <taxon>Bacillati</taxon>
        <taxon>Bacillota</taxon>
        <taxon>Bacilli</taxon>
        <taxon>Bacillales</taxon>
        <taxon>Bacillaceae</taxon>
        <taxon>Oceanobacillus</taxon>
    </lineage>
</organism>
<proteinExistence type="predicted"/>
<name>A0A498D1T5_9BACI</name>
<keyword evidence="2" id="KW-1185">Reference proteome</keyword>
<evidence type="ECO:0000313" key="1">
    <source>
        <dbReference type="EMBL" id="RLL41100.1"/>
    </source>
</evidence>
<evidence type="ECO:0008006" key="3">
    <source>
        <dbReference type="Google" id="ProtNLM"/>
    </source>
</evidence>
<reference evidence="1 2" key="1">
    <citation type="submission" date="2018-10" db="EMBL/GenBank/DDBJ databases">
        <title>Oceanobacillus sp. YLB-02 draft genome.</title>
        <authorList>
            <person name="Yu L."/>
        </authorList>
    </citation>
    <scope>NUCLEOTIDE SEQUENCE [LARGE SCALE GENOMIC DNA]</scope>
    <source>
        <strain evidence="1 2">YLB-02</strain>
    </source>
</reference>
<dbReference type="EMBL" id="RCHR01000009">
    <property type="protein sequence ID" value="RLL41100.1"/>
    <property type="molecule type" value="Genomic_DNA"/>
</dbReference>
<protein>
    <recommendedName>
        <fullName evidence="3">DUF4926 domain-containing protein</fullName>
    </recommendedName>
</protein>
<accession>A0A498D1T5</accession>
<dbReference type="RefSeq" id="WP_158595151.1">
    <property type="nucleotide sequence ID" value="NZ_RCHR01000009.1"/>
</dbReference>
<sequence>MGATVRVVKPSLLLLEEISFKEFRYLHSLSGKMGKVIAVYYGIGNKSIFEVEFFNGQSYAYLHEDDLSLIYSV</sequence>
<evidence type="ECO:0000313" key="2">
    <source>
        <dbReference type="Proteomes" id="UP000270219"/>
    </source>
</evidence>
<comment type="caution">
    <text evidence="1">The sequence shown here is derived from an EMBL/GenBank/DDBJ whole genome shotgun (WGS) entry which is preliminary data.</text>
</comment>
<dbReference type="AlphaFoldDB" id="A0A498D1T5"/>
<dbReference type="Proteomes" id="UP000270219">
    <property type="component" value="Unassembled WGS sequence"/>
</dbReference>
<gene>
    <name evidence="1" type="ORF">D8M04_17805</name>
</gene>